<dbReference type="RefSeq" id="XP_022457204.1">
    <property type="nucleotide sequence ID" value="XM_022605768.1"/>
</dbReference>
<dbReference type="InterPro" id="IPR036866">
    <property type="entry name" value="RibonucZ/Hydroxyglut_hydro"/>
</dbReference>
<dbReference type="OrthoDB" id="5561659at2759"/>
<dbReference type="PANTHER" id="PTHR23240:SF8">
    <property type="entry name" value="PROTEIN ARTEMIS"/>
    <property type="match status" value="1"/>
</dbReference>
<evidence type="ECO:0008006" key="6">
    <source>
        <dbReference type="Google" id="ProtNLM"/>
    </source>
</evidence>
<evidence type="ECO:0000256" key="1">
    <source>
        <dbReference type="ARBA" id="ARBA00022722"/>
    </source>
</evidence>
<dbReference type="HOGENOM" id="CLU_489205_0_0_1"/>
<dbReference type="GO" id="GO:0003684">
    <property type="term" value="F:damaged DNA binding"/>
    <property type="evidence" value="ECO:0007669"/>
    <property type="project" value="TreeGrafter"/>
</dbReference>
<evidence type="ECO:0000313" key="4">
    <source>
        <dbReference type="EMBL" id="CDK25192.1"/>
    </source>
</evidence>
<proteinExistence type="predicted"/>
<name>W6MKG8_9ASCO</name>
<dbReference type="SUPFAM" id="SSF56281">
    <property type="entry name" value="Metallo-hydrolase/oxidoreductase"/>
    <property type="match status" value="1"/>
</dbReference>
<evidence type="ECO:0000313" key="5">
    <source>
        <dbReference type="Proteomes" id="UP000019384"/>
    </source>
</evidence>
<keyword evidence="5" id="KW-1185">Reference proteome</keyword>
<reference evidence="4" key="1">
    <citation type="submission" date="2013-12" db="EMBL/GenBank/DDBJ databases">
        <authorList>
            <person name="Genoscope - CEA"/>
        </authorList>
    </citation>
    <scope>NUCLEOTIDE SEQUENCE</scope>
    <source>
        <strain evidence="4">CBS 1993</strain>
    </source>
</reference>
<dbReference type="Gene3D" id="3.40.50.12650">
    <property type="match status" value="1"/>
</dbReference>
<dbReference type="AlphaFoldDB" id="W6MKG8"/>
<organism evidence="4 5">
    <name type="scientific">Kuraishia capsulata CBS 1993</name>
    <dbReference type="NCBI Taxonomy" id="1382522"/>
    <lineage>
        <taxon>Eukaryota</taxon>
        <taxon>Fungi</taxon>
        <taxon>Dikarya</taxon>
        <taxon>Ascomycota</taxon>
        <taxon>Saccharomycotina</taxon>
        <taxon>Pichiomycetes</taxon>
        <taxon>Pichiales</taxon>
        <taxon>Pichiaceae</taxon>
        <taxon>Kuraishia</taxon>
    </lineage>
</organism>
<dbReference type="GO" id="GO:0000723">
    <property type="term" value="P:telomere maintenance"/>
    <property type="evidence" value="ECO:0007669"/>
    <property type="project" value="TreeGrafter"/>
</dbReference>
<evidence type="ECO:0000256" key="3">
    <source>
        <dbReference type="ARBA" id="ARBA00022839"/>
    </source>
</evidence>
<keyword evidence="1" id="KW-0540">Nuclease</keyword>
<dbReference type="STRING" id="1382522.W6MKG8"/>
<dbReference type="GeneID" id="34518592"/>
<evidence type="ECO:0000256" key="2">
    <source>
        <dbReference type="ARBA" id="ARBA00022801"/>
    </source>
</evidence>
<dbReference type="EMBL" id="HG793125">
    <property type="protein sequence ID" value="CDK25192.1"/>
    <property type="molecule type" value="Genomic_DNA"/>
</dbReference>
<dbReference type="GO" id="GO:0036297">
    <property type="term" value="P:interstrand cross-link repair"/>
    <property type="evidence" value="ECO:0007669"/>
    <property type="project" value="TreeGrafter"/>
</dbReference>
<reference evidence="4" key="2">
    <citation type="submission" date="2014-02" db="EMBL/GenBank/DDBJ databases">
        <title>Complete DNA sequence of /Kuraishia capsulata/ illustrates novel genomic features among budding yeasts (/Saccharomycotina/).</title>
        <authorList>
            <person name="Morales L."/>
            <person name="Noel B."/>
            <person name="Porcel B."/>
            <person name="Marcet-Houben M."/>
            <person name="Hullo M-F."/>
            <person name="Sacerdot C."/>
            <person name="Tekaia F."/>
            <person name="Leh-Louis V."/>
            <person name="Despons L."/>
            <person name="Khanna V."/>
            <person name="Aury J-M."/>
            <person name="Barbe V."/>
            <person name="Couloux A."/>
            <person name="Labadie K."/>
            <person name="Pelletier E."/>
            <person name="Souciet J-L."/>
            <person name="Boekhout T."/>
            <person name="Gabaldon T."/>
            <person name="Wincker P."/>
            <person name="Dujon B."/>
        </authorList>
    </citation>
    <scope>NUCLEOTIDE SEQUENCE</scope>
    <source>
        <strain evidence="4">CBS 1993</strain>
    </source>
</reference>
<accession>W6MKG8</accession>
<sequence length="557" mass="63840">MVLCSNTTKHILMTVKQIDPNCLVSTPVNDPQLIELEEDGTVRVTLIPSDHCPGSVMFLIEGLRGNVLFTGDTMLEQSFVYSLHKNPFLMPYMTRAKQLDMVYFDSTFSYRGEPYIQFLPNSTGLSFLLRMLSLYPDDAQFYFADVVAGFEEAWLHVLVNSSGDLHCSQKVLKYLEVALSEDDTDFCKSDMYRKLLEPRLNQKYGRFHVCGPPDRCNSDKKGEFAVVIKQCINISLQEFSTLFPVDLEVALSEGAKMVGTTELGHKMFSFNNKDYLLSRDGKELLPSYICLPFSRHASYEQCVHLIDFLRPIEVYGCTFSRESWLAGASMARLFGRYCTGNQFVFDTENEEKYGAISIPGLVSMVNKWEWRPSEFSPEKPSRFKFMGIYQNSVFGSHSRNHTNQTTPEETNIIYTLDRLFSTRRNQTKMLIHKNRIDFEGVRRYRMLRRRDHEDESNETPGASDNEQFLDDLVRTITAGRSSICDSLNQDNIAKPQESISSSKRLPHQLMSDFPIPILSARNIMRSKDIPTYKSRVLGVTGRTKSAIRTHKKVIITH</sequence>
<dbReference type="PANTHER" id="PTHR23240">
    <property type="entry name" value="DNA CROSS-LINK REPAIR PROTEIN PSO2/SNM1-RELATED"/>
    <property type="match status" value="1"/>
</dbReference>
<dbReference type="GO" id="GO:0035312">
    <property type="term" value="F:5'-3' DNA exonuclease activity"/>
    <property type="evidence" value="ECO:0007669"/>
    <property type="project" value="TreeGrafter"/>
</dbReference>
<dbReference type="GO" id="GO:0006303">
    <property type="term" value="P:double-strand break repair via nonhomologous end joining"/>
    <property type="evidence" value="ECO:0007669"/>
    <property type="project" value="TreeGrafter"/>
</dbReference>
<gene>
    <name evidence="4" type="ORF">KUCA_T00001159001</name>
</gene>
<dbReference type="Gene3D" id="3.60.15.10">
    <property type="entry name" value="Ribonuclease Z/Hydroxyacylglutathione hydrolase-like"/>
    <property type="match status" value="1"/>
</dbReference>
<protein>
    <recommendedName>
        <fullName evidence="6">DNA repair metallo-beta-lactamase domain-containing protein</fullName>
    </recommendedName>
</protein>
<keyword evidence="3" id="KW-0269">Exonuclease</keyword>
<dbReference type="Proteomes" id="UP000019384">
    <property type="component" value="Unassembled WGS sequence"/>
</dbReference>
<keyword evidence="2" id="KW-0378">Hydrolase</keyword>